<sequence>MPVEELLGRARVMSRVSPSRRPILLVTLSLWRLSTVLRLGWLLQPRLMSFILFPSRLFGLGVLRWLSLLTVIICELESLFVPVDSTSFELSNRESFRRRKR</sequence>
<reference evidence="1" key="1">
    <citation type="submission" date="2021-01" db="EMBL/GenBank/DDBJ databases">
        <authorList>
            <person name="Corre E."/>
            <person name="Pelletier E."/>
            <person name="Niang G."/>
            <person name="Scheremetjew M."/>
            <person name="Finn R."/>
            <person name="Kale V."/>
            <person name="Holt S."/>
            <person name="Cochrane G."/>
            <person name="Meng A."/>
            <person name="Brown T."/>
            <person name="Cohen L."/>
        </authorList>
    </citation>
    <scope>NUCLEOTIDE SEQUENCE</scope>
    <source>
        <strain evidence="1">S3</strain>
    </source>
</reference>
<name>A0A7S3MX39_9SPIT</name>
<dbReference type="AlphaFoldDB" id="A0A7S3MX39"/>
<dbReference type="EMBL" id="HBIH01024590">
    <property type="protein sequence ID" value="CAE0329199.1"/>
    <property type="molecule type" value="Transcribed_RNA"/>
</dbReference>
<evidence type="ECO:0000313" key="1">
    <source>
        <dbReference type="EMBL" id="CAE0329199.1"/>
    </source>
</evidence>
<accession>A0A7S3MX39</accession>
<organism evidence="1">
    <name type="scientific">Strombidium inclinatum</name>
    <dbReference type="NCBI Taxonomy" id="197538"/>
    <lineage>
        <taxon>Eukaryota</taxon>
        <taxon>Sar</taxon>
        <taxon>Alveolata</taxon>
        <taxon>Ciliophora</taxon>
        <taxon>Intramacronucleata</taxon>
        <taxon>Spirotrichea</taxon>
        <taxon>Oligotrichia</taxon>
        <taxon>Strombidiidae</taxon>
        <taxon>Strombidium</taxon>
    </lineage>
</organism>
<gene>
    <name evidence="1" type="ORF">SINC0208_LOCUS9827</name>
</gene>
<protein>
    <submittedName>
        <fullName evidence="1">Uncharacterized protein</fullName>
    </submittedName>
</protein>
<proteinExistence type="predicted"/>